<dbReference type="Pfam" id="PF07859">
    <property type="entry name" value="Abhydrolase_3"/>
    <property type="match status" value="1"/>
</dbReference>
<dbReference type="SUPFAM" id="SSF53474">
    <property type="entry name" value="alpha/beta-Hydrolases"/>
    <property type="match status" value="1"/>
</dbReference>
<proteinExistence type="predicted"/>
<sequence length="115" mass="12420">MCKEAAQDGVGEAPDRDPLRDEGNRYAMRLPAAGVPVELRPVPGMFHVFDHVAPDAGMAAALVRALCRHRREPASPRRARAPFGTLARVGKPGRVVSRSGPERRVAGGWHGVLRP</sequence>
<dbReference type="PATRIC" id="fig|1003195.29.peg.5968"/>
<evidence type="ECO:0000313" key="4">
    <source>
        <dbReference type="Proteomes" id="UP000007842"/>
    </source>
</evidence>
<dbReference type="InterPro" id="IPR013094">
    <property type="entry name" value="AB_hydrolase_3"/>
</dbReference>
<dbReference type="Gene3D" id="3.40.50.1820">
    <property type="entry name" value="alpha/beta hydrolase"/>
    <property type="match status" value="1"/>
</dbReference>
<evidence type="ECO:0000259" key="2">
    <source>
        <dbReference type="Pfam" id="PF07859"/>
    </source>
</evidence>
<organism evidence="3 4">
    <name type="scientific">Streptantibioticus cattleyicolor (strain ATCC 35852 / DSM 46488 / JCM 4925 / NBRC 14057 / NRRL 8057)</name>
    <name type="common">Streptomyces cattleya</name>
    <dbReference type="NCBI Taxonomy" id="1003195"/>
    <lineage>
        <taxon>Bacteria</taxon>
        <taxon>Bacillati</taxon>
        <taxon>Actinomycetota</taxon>
        <taxon>Actinomycetes</taxon>
        <taxon>Kitasatosporales</taxon>
        <taxon>Streptomycetaceae</taxon>
        <taxon>Streptantibioticus</taxon>
    </lineage>
</organism>
<feature type="domain" description="Alpha/beta hydrolase fold-3" evidence="2">
    <location>
        <begin position="15"/>
        <end position="49"/>
    </location>
</feature>
<dbReference type="GO" id="GO:0016787">
    <property type="term" value="F:hydrolase activity"/>
    <property type="evidence" value="ECO:0007669"/>
    <property type="project" value="InterPro"/>
</dbReference>
<feature type="region of interest" description="Disordered" evidence="1">
    <location>
        <begin position="91"/>
        <end position="115"/>
    </location>
</feature>
<gene>
    <name evidence="3" type="ordered locus">SCATT_p01680</name>
</gene>
<dbReference type="HOGENOM" id="CLU_2107577_0_0_11"/>
<protein>
    <recommendedName>
        <fullName evidence="2">Alpha/beta hydrolase fold-3 domain-containing protein</fullName>
    </recommendedName>
</protein>
<accession>G8XEH9</accession>
<feature type="compositionally biased region" description="Basic and acidic residues" evidence="1">
    <location>
        <begin position="13"/>
        <end position="23"/>
    </location>
</feature>
<evidence type="ECO:0000256" key="1">
    <source>
        <dbReference type="SAM" id="MobiDB-lite"/>
    </source>
</evidence>
<dbReference type="EMBL" id="CP003229">
    <property type="protein sequence ID" value="AEW98361.1"/>
    <property type="molecule type" value="Genomic_DNA"/>
</dbReference>
<dbReference type="Proteomes" id="UP000007842">
    <property type="component" value="Plasmid pSCATT"/>
</dbReference>
<feature type="region of interest" description="Disordered" evidence="1">
    <location>
        <begin position="1"/>
        <end position="23"/>
    </location>
</feature>
<keyword evidence="4" id="KW-1185">Reference proteome</keyword>
<reference evidence="4" key="1">
    <citation type="submission" date="2011-12" db="EMBL/GenBank/DDBJ databases">
        <title>Complete genome sequence of Streptomyces cattleya strain DSM 46488.</title>
        <authorList>
            <person name="Ou H.-Y."/>
            <person name="Li P."/>
            <person name="Zhao C."/>
            <person name="O'Hagan D."/>
            <person name="Deng Z."/>
        </authorList>
    </citation>
    <scope>NUCLEOTIDE SEQUENCE [LARGE SCALE GENOMIC DNA]</scope>
    <source>
        <strain evidence="4">ATCC 35852 / DSM 46488 / JCM 4925 / NBRC 14057 / NRRL 8057</strain>
        <plasmid evidence="4">Plasmid pSCATT</plasmid>
    </source>
</reference>
<name>G8XEH9_STREN</name>
<dbReference type="AlphaFoldDB" id="G8XEH9"/>
<dbReference type="KEGG" id="scy:SCATT_p01680"/>
<keyword evidence="3" id="KW-0614">Plasmid</keyword>
<evidence type="ECO:0000313" key="3">
    <source>
        <dbReference type="EMBL" id="AEW98361.1"/>
    </source>
</evidence>
<geneLocation type="plasmid" evidence="3 4">
    <name>pSCATT</name>
</geneLocation>
<dbReference type="InterPro" id="IPR029058">
    <property type="entry name" value="AB_hydrolase_fold"/>
</dbReference>